<keyword evidence="5" id="KW-1185">Reference proteome</keyword>
<evidence type="ECO:0000256" key="3">
    <source>
        <dbReference type="PROSITE-ProRule" id="PRU00023"/>
    </source>
</evidence>
<dbReference type="AlphaFoldDB" id="A0A1Y6C465"/>
<evidence type="ECO:0000256" key="2">
    <source>
        <dbReference type="ARBA" id="ARBA00023043"/>
    </source>
</evidence>
<evidence type="ECO:0000313" key="5">
    <source>
        <dbReference type="Proteomes" id="UP000192907"/>
    </source>
</evidence>
<proteinExistence type="predicted"/>
<keyword evidence="1" id="KW-0677">Repeat</keyword>
<evidence type="ECO:0000313" key="4">
    <source>
        <dbReference type="EMBL" id="SMF42472.1"/>
    </source>
</evidence>
<name>A0A1Y6C465_9BACT</name>
<dbReference type="Proteomes" id="UP000192907">
    <property type="component" value="Unassembled WGS sequence"/>
</dbReference>
<gene>
    <name evidence="4" type="ORF">SAMN06296036_1131</name>
</gene>
<sequence>MVTRELLLKSALSSLVALSGTACLEENPESRLKAGIDVESYEKISFDTYRVLCRDGITEFRSAREIINNQVCQDGFFLQVSETIFVMDPKGEENNCLIDVFEYPQLFVLPESAQMKLDGSIKVTGADLGYYCQLEEGVILASDISKVRTGSREQGLVTFDTPFDPSKPVIVFEGVATGKFKLLLEYLDLNPSRVDVISEADRRGSLLIQAVKANRWVFAKLLIDRGASITLEDDLGMNALDYGVELGDEAMLALLEGRVNQEVLNEVLFLSINTLRAEEVQYLLTVGANPNTVDSSRRTPLIVAIQKSQLQIIESLVNAGADMMIEGRGGQLLTAAEFAQAVRANTEVINYLSGRES</sequence>
<protein>
    <submittedName>
        <fullName evidence="4">Uncharacterized protein</fullName>
    </submittedName>
</protein>
<keyword evidence="2 3" id="KW-0040">ANK repeat</keyword>
<dbReference type="EMBL" id="FWZT01000013">
    <property type="protein sequence ID" value="SMF42472.1"/>
    <property type="molecule type" value="Genomic_DNA"/>
</dbReference>
<dbReference type="SUPFAM" id="SSF48403">
    <property type="entry name" value="Ankyrin repeat"/>
    <property type="match status" value="1"/>
</dbReference>
<accession>A0A1Y6C465</accession>
<dbReference type="PROSITE" id="PS50088">
    <property type="entry name" value="ANK_REPEAT"/>
    <property type="match status" value="1"/>
</dbReference>
<dbReference type="PROSITE" id="PS51257">
    <property type="entry name" value="PROKAR_LIPOPROTEIN"/>
    <property type="match status" value="1"/>
</dbReference>
<dbReference type="Pfam" id="PF12796">
    <property type="entry name" value="Ank_2"/>
    <property type="match status" value="1"/>
</dbReference>
<dbReference type="Gene3D" id="1.25.40.20">
    <property type="entry name" value="Ankyrin repeat-containing domain"/>
    <property type="match status" value="2"/>
</dbReference>
<dbReference type="RefSeq" id="WP_132320972.1">
    <property type="nucleotide sequence ID" value="NZ_FWZT01000013.1"/>
</dbReference>
<dbReference type="PANTHER" id="PTHR24171">
    <property type="entry name" value="ANKYRIN REPEAT DOMAIN-CONTAINING PROTEIN 39-RELATED"/>
    <property type="match status" value="1"/>
</dbReference>
<dbReference type="InterPro" id="IPR002110">
    <property type="entry name" value="Ankyrin_rpt"/>
</dbReference>
<dbReference type="SMART" id="SM00248">
    <property type="entry name" value="ANK"/>
    <property type="match status" value="3"/>
</dbReference>
<dbReference type="STRING" id="1513793.SAMN06296036_1131"/>
<dbReference type="InterPro" id="IPR036770">
    <property type="entry name" value="Ankyrin_rpt-contain_sf"/>
</dbReference>
<dbReference type="PROSITE" id="PS50297">
    <property type="entry name" value="ANK_REP_REGION"/>
    <property type="match status" value="1"/>
</dbReference>
<organism evidence="4 5">
    <name type="scientific">Pseudobacteriovorax antillogorgiicola</name>
    <dbReference type="NCBI Taxonomy" id="1513793"/>
    <lineage>
        <taxon>Bacteria</taxon>
        <taxon>Pseudomonadati</taxon>
        <taxon>Bdellovibrionota</taxon>
        <taxon>Oligoflexia</taxon>
        <taxon>Oligoflexales</taxon>
        <taxon>Pseudobacteriovoracaceae</taxon>
        <taxon>Pseudobacteriovorax</taxon>
    </lineage>
</organism>
<evidence type="ECO:0000256" key="1">
    <source>
        <dbReference type="ARBA" id="ARBA00022737"/>
    </source>
</evidence>
<feature type="repeat" description="ANK" evidence="3">
    <location>
        <begin position="296"/>
        <end position="328"/>
    </location>
</feature>
<reference evidence="5" key="1">
    <citation type="submission" date="2017-04" db="EMBL/GenBank/DDBJ databases">
        <authorList>
            <person name="Varghese N."/>
            <person name="Submissions S."/>
        </authorList>
    </citation>
    <scope>NUCLEOTIDE SEQUENCE [LARGE SCALE GENOMIC DNA]</scope>
    <source>
        <strain evidence="5">RKEM611</strain>
    </source>
</reference>